<dbReference type="Gene3D" id="3.40.720.10">
    <property type="entry name" value="Alkaline Phosphatase, subunit A"/>
    <property type="match status" value="1"/>
</dbReference>
<dbReference type="OrthoDB" id="9769734at2"/>
<evidence type="ECO:0000313" key="2">
    <source>
        <dbReference type="Proteomes" id="UP000195781"/>
    </source>
</evidence>
<dbReference type="AlphaFoldDB" id="A0A1Y3XHI2"/>
<dbReference type="NCBIfam" id="TIGR02687">
    <property type="entry name" value="BREX-1 system phosphatase PglZ type A"/>
    <property type="match status" value="1"/>
</dbReference>
<dbReference type="EMBL" id="NFIE01000027">
    <property type="protein sequence ID" value="OUN85023.1"/>
    <property type="molecule type" value="Genomic_DNA"/>
</dbReference>
<reference evidence="2" key="1">
    <citation type="submission" date="2017-04" db="EMBL/GenBank/DDBJ databases">
        <title>Function of individual gut microbiota members based on whole genome sequencing of pure cultures obtained from chicken caecum.</title>
        <authorList>
            <person name="Medvecky M."/>
            <person name="Cejkova D."/>
            <person name="Polansky O."/>
            <person name="Karasova D."/>
            <person name="Kubasova T."/>
            <person name="Cizek A."/>
            <person name="Rychlik I."/>
        </authorList>
    </citation>
    <scope>NUCLEOTIDE SEQUENCE [LARGE SCALE GENOMIC DNA]</scope>
    <source>
        <strain evidence="2">An5</strain>
    </source>
</reference>
<dbReference type="InterPro" id="IPR017850">
    <property type="entry name" value="Alkaline_phosphatase_core_sf"/>
</dbReference>
<dbReference type="Pfam" id="PF08665">
    <property type="entry name" value="PglZ"/>
    <property type="match status" value="1"/>
</dbReference>
<evidence type="ECO:0000313" key="1">
    <source>
        <dbReference type="EMBL" id="OUN85023.1"/>
    </source>
</evidence>
<protein>
    <submittedName>
        <fullName evidence="1">TIGR02687 family protein</fullName>
    </submittedName>
</protein>
<sequence>MRTTDIQSELQRLFGAQDSAQGGAIVVWHDPDGSFTETLDTLDLPGVEVIREEDGSRFALKCRLNENLDGQRILLYRRCLRRLDGDWFADVEARSQSFSADYASVQLRELGAPDTPEMREALQAHRAFLAKKTNMKRIGKLAETCATPQELEVAIMAVALGAPEADPVALLRTYLTGAEDEGTAQLLEALDVAGAQASFTAAVRAWTGFTGDVADAAALIQHVLLSALAPRLPERALEPLSACYSLPHATFCHAVFSEWVHSDQREELFSLCRAVEQATNMELVLGSVATEDLDYADILPCIDAVILRRLFDMVSASAEHVDAVLDAAASRRNTAWYPTFSSFYEGVIAAANMQRFYRDHGPTLAPGAAEQVWRFYTEHGYQMDRWYRDLHVALTHALRESDGVAYNLDEDFRSCTDAMENLYKGWFLKELARRWTGAAEANLLAQGYADGIPRQVDFDLAEVGPLARSSKRAWVIISDALRYEVASELCERLERETKGSCALGAMQAEFPSITKCGMTALLPKGSFTMAEVPPPGHGLAVMADGREVPTCKAREQAIRAHYPSGVAVRYDEFVNDMTRAERRKRVDDADVVYIYHDTIDAIGDKPATERKVFTACDEAIDEIVACVQLIVREFNAAGIVVTADHGFLYTAVPLTESEHAVLSDVSGEVVESGRRYVVAREGASSDPLVQVALPASGAGGADALVGFAPRECMRLRQPGGGENYVHGGISLQELCVPVLRFTNKRAGSRGYVENAPAGISLVSQIDTISNSIFTLELLQENPVGGKVLPATYELFVGDAAQAPVTDTALVVADRADEDARRRVTHVQLSLKPGVQTSESQRYFLYARNTASGTVQSLRELRIRISFAPSIDFGW</sequence>
<accession>A0A1Y3XHI2</accession>
<dbReference type="Proteomes" id="UP000195781">
    <property type="component" value="Unassembled WGS sequence"/>
</dbReference>
<keyword evidence="2" id="KW-1185">Reference proteome</keyword>
<comment type="caution">
    <text evidence="1">The sequence shown here is derived from an EMBL/GenBank/DDBJ whole genome shotgun (WGS) entry which is preliminary data.</text>
</comment>
<dbReference type="InterPro" id="IPR014060">
    <property type="entry name" value="PglZ"/>
</dbReference>
<organism evidence="1 2">
    <name type="scientific">[Collinsella] massiliensis</name>
    <dbReference type="NCBI Taxonomy" id="1232426"/>
    <lineage>
        <taxon>Bacteria</taxon>
        <taxon>Bacillati</taxon>
        <taxon>Actinomycetota</taxon>
        <taxon>Coriobacteriia</taxon>
        <taxon>Coriobacteriales</taxon>
        <taxon>Coriobacteriaceae</taxon>
        <taxon>Enorma</taxon>
    </lineage>
</organism>
<proteinExistence type="predicted"/>
<name>A0A1Y3XHI2_9ACTN</name>
<gene>
    <name evidence="1" type="ORF">B5G02_09355</name>
</gene>
<dbReference type="SUPFAM" id="SSF53649">
    <property type="entry name" value="Alkaline phosphatase-like"/>
    <property type="match status" value="1"/>
</dbReference>
<dbReference type="RefSeq" id="WP_094336020.1">
    <property type="nucleotide sequence ID" value="NZ_NFIE01000027.1"/>
</dbReference>